<evidence type="ECO:0000259" key="12">
    <source>
        <dbReference type="Pfam" id="PF01979"/>
    </source>
</evidence>
<dbReference type="InterPro" id="IPR011059">
    <property type="entry name" value="Metal-dep_hydrolase_composite"/>
</dbReference>
<evidence type="ECO:0000256" key="5">
    <source>
        <dbReference type="ARBA" id="ARBA00022723"/>
    </source>
</evidence>
<dbReference type="InterPro" id="IPR051607">
    <property type="entry name" value="Metallo-dep_hydrolases"/>
</dbReference>
<name>A0AA39Y1D3_9PEZI</name>
<evidence type="ECO:0000256" key="7">
    <source>
        <dbReference type="ARBA" id="ARBA00022833"/>
    </source>
</evidence>
<comment type="catalytic activity">
    <reaction evidence="8">
        <text>guanine + H2O + H(+) = xanthine + NH4(+)</text>
        <dbReference type="Rhea" id="RHEA:14665"/>
        <dbReference type="ChEBI" id="CHEBI:15377"/>
        <dbReference type="ChEBI" id="CHEBI:15378"/>
        <dbReference type="ChEBI" id="CHEBI:16235"/>
        <dbReference type="ChEBI" id="CHEBI:17712"/>
        <dbReference type="ChEBI" id="CHEBI:28938"/>
        <dbReference type="EC" id="3.5.4.3"/>
    </reaction>
</comment>
<dbReference type="SUPFAM" id="SSF51556">
    <property type="entry name" value="Metallo-dependent hydrolases"/>
    <property type="match status" value="1"/>
</dbReference>
<gene>
    <name evidence="13" type="ORF">B0T16DRAFT_179753</name>
</gene>
<dbReference type="PANTHER" id="PTHR11271:SF6">
    <property type="entry name" value="GUANINE DEAMINASE"/>
    <property type="match status" value="1"/>
</dbReference>
<dbReference type="FunFam" id="3.20.20.140:FF:000022">
    <property type="entry name" value="Guanine deaminase"/>
    <property type="match status" value="1"/>
</dbReference>
<evidence type="ECO:0000256" key="9">
    <source>
        <dbReference type="ARBA" id="ARBA00056079"/>
    </source>
</evidence>
<evidence type="ECO:0000256" key="8">
    <source>
        <dbReference type="ARBA" id="ARBA00051148"/>
    </source>
</evidence>
<dbReference type="GO" id="GO:0008270">
    <property type="term" value="F:zinc ion binding"/>
    <property type="evidence" value="ECO:0007669"/>
    <property type="project" value="InterPro"/>
</dbReference>
<evidence type="ECO:0000256" key="10">
    <source>
        <dbReference type="ARBA" id="ARBA00069860"/>
    </source>
</evidence>
<dbReference type="InterPro" id="IPR032466">
    <property type="entry name" value="Metal_Hydrolase"/>
</dbReference>
<protein>
    <recommendedName>
        <fullName evidence="10">Probable guanine deaminase</fullName>
        <ecNumber evidence="4">3.5.4.3</ecNumber>
    </recommendedName>
    <alternativeName>
        <fullName evidence="11">Guanine aminohydrolase</fullName>
    </alternativeName>
</protein>
<keyword evidence="6" id="KW-0378">Hydrolase</keyword>
<dbReference type="Pfam" id="PF01979">
    <property type="entry name" value="Amidohydro_1"/>
    <property type="match status" value="1"/>
</dbReference>
<evidence type="ECO:0000313" key="13">
    <source>
        <dbReference type="EMBL" id="KAK0643316.1"/>
    </source>
</evidence>
<dbReference type="SUPFAM" id="SSF51338">
    <property type="entry name" value="Composite domain of metallo-dependent hydrolases"/>
    <property type="match status" value="1"/>
</dbReference>
<comment type="pathway">
    <text evidence="2">Purine metabolism; guanine degradation; xanthine from guanine: step 1/1.</text>
</comment>
<keyword evidence="7" id="KW-0862">Zinc</keyword>
<organism evidence="13 14">
    <name type="scientific">Cercophora newfieldiana</name>
    <dbReference type="NCBI Taxonomy" id="92897"/>
    <lineage>
        <taxon>Eukaryota</taxon>
        <taxon>Fungi</taxon>
        <taxon>Dikarya</taxon>
        <taxon>Ascomycota</taxon>
        <taxon>Pezizomycotina</taxon>
        <taxon>Sordariomycetes</taxon>
        <taxon>Sordariomycetidae</taxon>
        <taxon>Sordariales</taxon>
        <taxon>Lasiosphaeriaceae</taxon>
        <taxon>Cercophora</taxon>
    </lineage>
</organism>
<proteinExistence type="inferred from homology"/>
<dbReference type="Gene3D" id="2.30.40.10">
    <property type="entry name" value="Urease, subunit C, domain 1"/>
    <property type="match status" value="1"/>
</dbReference>
<evidence type="ECO:0000313" key="14">
    <source>
        <dbReference type="Proteomes" id="UP001174936"/>
    </source>
</evidence>
<evidence type="ECO:0000256" key="2">
    <source>
        <dbReference type="ARBA" id="ARBA00004984"/>
    </source>
</evidence>
<accession>A0AA39Y1D3</accession>
<evidence type="ECO:0000256" key="4">
    <source>
        <dbReference type="ARBA" id="ARBA00012781"/>
    </source>
</evidence>
<dbReference type="CDD" id="cd01303">
    <property type="entry name" value="GDEase"/>
    <property type="match status" value="1"/>
</dbReference>
<dbReference type="EMBL" id="JAULSV010000005">
    <property type="protein sequence ID" value="KAK0643316.1"/>
    <property type="molecule type" value="Genomic_DNA"/>
</dbReference>
<dbReference type="AlphaFoldDB" id="A0AA39Y1D3"/>
<comment type="cofactor">
    <cofactor evidence="1">
        <name>Zn(2+)</name>
        <dbReference type="ChEBI" id="CHEBI:29105"/>
    </cofactor>
</comment>
<evidence type="ECO:0000256" key="3">
    <source>
        <dbReference type="ARBA" id="ARBA00006745"/>
    </source>
</evidence>
<evidence type="ECO:0000256" key="11">
    <source>
        <dbReference type="ARBA" id="ARBA00083147"/>
    </source>
</evidence>
<dbReference type="GO" id="GO:0006147">
    <property type="term" value="P:guanine catabolic process"/>
    <property type="evidence" value="ECO:0007669"/>
    <property type="project" value="InterPro"/>
</dbReference>
<dbReference type="Gene3D" id="3.20.20.140">
    <property type="entry name" value="Metal-dependent hydrolases"/>
    <property type="match status" value="1"/>
</dbReference>
<evidence type="ECO:0000256" key="6">
    <source>
        <dbReference type="ARBA" id="ARBA00022801"/>
    </source>
</evidence>
<comment type="function">
    <text evidence="9">Catalyzes the hydrolytic deamination of guanine, producing xanthine and ammonia.</text>
</comment>
<dbReference type="InterPro" id="IPR014311">
    <property type="entry name" value="Guanine_deaminase"/>
</dbReference>
<comment type="similarity">
    <text evidence="3">Belongs to the metallo-dependent hydrolases superfamily. ATZ/TRZ family.</text>
</comment>
<evidence type="ECO:0000256" key="1">
    <source>
        <dbReference type="ARBA" id="ARBA00001947"/>
    </source>
</evidence>
<dbReference type="InterPro" id="IPR006680">
    <property type="entry name" value="Amidohydro-rel"/>
</dbReference>
<keyword evidence="5" id="KW-0479">Metal-binding</keyword>
<reference evidence="13" key="1">
    <citation type="submission" date="2023-06" db="EMBL/GenBank/DDBJ databases">
        <title>Genome-scale phylogeny and comparative genomics of the fungal order Sordariales.</title>
        <authorList>
            <consortium name="Lawrence Berkeley National Laboratory"/>
            <person name="Hensen N."/>
            <person name="Bonometti L."/>
            <person name="Westerberg I."/>
            <person name="Brannstrom I.O."/>
            <person name="Guillou S."/>
            <person name="Cros-Aarteil S."/>
            <person name="Calhoun S."/>
            <person name="Haridas S."/>
            <person name="Kuo A."/>
            <person name="Mondo S."/>
            <person name="Pangilinan J."/>
            <person name="Riley R."/>
            <person name="Labutti K."/>
            <person name="Andreopoulos B."/>
            <person name="Lipzen A."/>
            <person name="Chen C."/>
            <person name="Yanf M."/>
            <person name="Daum C."/>
            <person name="Ng V."/>
            <person name="Clum A."/>
            <person name="Steindorff A."/>
            <person name="Ohm R."/>
            <person name="Martin F."/>
            <person name="Silar P."/>
            <person name="Natvig D."/>
            <person name="Lalanne C."/>
            <person name="Gautier V."/>
            <person name="Ament-Velasquez S.L."/>
            <person name="Kruys A."/>
            <person name="Hutchinson M.I."/>
            <person name="Powell A.J."/>
            <person name="Barry K."/>
            <person name="Miller A.N."/>
            <person name="Grigoriev I.V."/>
            <person name="Debuchy R."/>
            <person name="Gladieux P."/>
            <person name="Thoren M.H."/>
            <person name="Johannesson H."/>
        </authorList>
    </citation>
    <scope>NUCLEOTIDE SEQUENCE</scope>
    <source>
        <strain evidence="13">SMH2532-1</strain>
    </source>
</reference>
<dbReference type="Proteomes" id="UP001174936">
    <property type="component" value="Unassembled WGS sequence"/>
</dbReference>
<dbReference type="EC" id="3.5.4.3" evidence="4"/>
<keyword evidence="14" id="KW-1185">Reference proteome</keyword>
<dbReference type="PANTHER" id="PTHR11271">
    <property type="entry name" value="GUANINE DEAMINASE"/>
    <property type="match status" value="1"/>
</dbReference>
<dbReference type="GO" id="GO:0008892">
    <property type="term" value="F:guanine deaminase activity"/>
    <property type="evidence" value="ECO:0007669"/>
    <property type="project" value="UniProtKB-EC"/>
</dbReference>
<comment type="caution">
    <text evidence="13">The sequence shown here is derived from an EMBL/GenBank/DDBJ whole genome shotgun (WGS) entry which is preliminary data.</text>
</comment>
<sequence length="472" mass="50154">MATPPKNKLFFGSFVHSKTLAELEYLHSTAIAVDATGKIVAVEPGHATAAAAAEALLPKLGWAAGDVDTVATKSDSHFFFPGFIDTHLHASQYPNVGIFGNSTLLDWLNTYTFPLEASLADPAKARKVYTRVIRKTLAHGTTTAAYYATVDVSSTNLLADLCLAAGQRALVGRVCMDQLSPAYYRDESPAAALASTLASIAHIESIDPSASLVRPVLTPRFAPSCSAPLLKGLGALAADRPDLPIQTHISENKNEIALVKELFPPSSTGAPDDSYSSVYDAFGLLTERTILAHGVHLSEVEAELIAKRGAKVSHCPCSNSAITSGAARVRWLIEKGVTCGLGTDMSGGYSPSVLEAARHAALVSRHVAMGGDDKAKLTVEEVLYLATRGGADVVGLGGRVGAFEVGMEWDAQLVGLGTVDAEGGAVEEEDGNVDVFGWETWEERIAKWVYNGDDRNTRKVWVKGRLVHERKG</sequence>
<dbReference type="GO" id="GO:0005829">
    <property type="term" value="C:cytosol"/>
    <property type="evidence" value="ECO:0007669"/>
    <property type="project" value="TreeGrafter"/>
</dbReference>
<feature type="domain" description="Amidohydrolase-related" evidence="12">
    <location>
        <begin position="80"/>
        <end position="467"/>
    </location>
</feature>